<dbReference type="Proteomes" id="UP000325081">
    <property type="component" value="Unassembled WGS sequence"/>
</dbReference>
<feature type="non-terminal residue" evidence="1">
    <location>
        <position position="1"/>
    </location>
</feature>
<name>A0A5A7R873_STRAF</name>
<evidence type="ECO:0000313" key="2">
    <source>
        <dbReference type="Proteomes" id="UP000325081"/>
    </source>
</evidence>
<dbReference type="AlphaFoldDB" id="A0A5A7R873"/>
<keyword evidence="2" id="KW-1185">Reference proteome</keyword>
<gene>
    <name evidence="1" type="ORF">STAS_31179</name>
</gene>
<proteinExistence type="predicted"/>
<sequence>RENILSFHICVDYIGSIGSKKLHQITRGSTTTFYIFQATGEAAGTPGFVNITVIKARKVGFSHVDDAVIDGDATTQCRPMSYPSRSCHTTSLSSKLDTSSPRWSLLAVRSEPDISNGEAGVQGVLISDNASSNARPVRLIPHPHLPPQLLLSKFRLSDSKMFSPLKDDRYAGCRRTEEGFIK</sequence>
<accession>A0A5A7R873</accession>
<reference evidence="2" key="1">
    <citation type="journal article" date="2019" name="Curr. Biol.">
        <title>Genome Sequence of Striga asiatica Provides Insight into the Evolution of Plant Parasitism.</title>
        <authorList>
            <person name="Yoshida S."/>
            <person name="Kim S."/>
            <person name="Wafula E.K."/>
            <person name="Tanskanen J."/>
            <person name="Kim Y.M."/>
            <person name="Honaas L."/>
            <person name="Yang Z."/>
            <person name="Spallek T."/>
            <person name="Conn C.E."/>
            <person name="Ichihashi Y."/>
            <person name="Cheong K."/>
            <person name="Cui S."/>
            <person name="Der J.P."/>
            <person name="Gundlach H."/>
            <person name="Jiao Y."/>
            <person name="Hori C."/>
            <person name="Ishida J.K."/>
            <person name="Kasahara H."/>
            <person name="Kiba T."/>
            <person name="Kim M.S."/>
            <person name="Koo N."/>
            <person name="Laohavisit A."/>
            <person name="Lee Y.H."/>
            <person name="Lumba S."/>
            <person name="McCourt P."/>
            <person name="Mortimer J.C."/>
            <person name="Mutuku J.M."/>
            <person name="Nomura T."/>
            <person name="Sasaki-Sekimoto Y."/>
            <person name="Seto Y."/>
            <person name="Wang Y."/>
            <person name="Wakatake T."/>
            <person name="Sakakibara H."/>
            <person name="Demura T."/>
            <person name="Yamaguchi S."/>
            <person name="Yoneyama K."/>
            <person name="Manabe R.I."/>
            <person name="Nelson D.C."/>
            <person name="Schulman A.H."/>
            <person name="Timko M.P."/>
            <person name="dePamphilis C.W."/>
            <person name="Choi D."/>
            <person name="Shirasu K."/>
        </authorList>
    </citation>
    <scope>NUCLEOTIDE SEQUENCE [LARGE SCALE GENOMIC DNA]</scope>
    <source>
        <strain evidence="2">cv. UVA1</strain>
    </source>
</reference>
<organism evidence="1 2">
    <name type="scientific">Striga asiatica</name>
    <name type="common">Asiatic witchweed</name>
    <name type="synonym">Buchnera asiatica</name>
    <dbReference type="NCBI Taxonomy" id="4170"/>
    <lineage>
        <taxon>Eukaryota</taxon>
        <taxon>Viridiplantae</taxon>
        <taxon>Streptophyta</taxon>
        <taxon>Embryophyta</taxon>
        <taxon>Tracheophyta</taxon>
        <taxon>Spermatophyta</taxon>
        <taxon>Magnoliopsida</taxon>
        <taxon>eudicotyledons</taxon>
        <taxon>Gunneridae</taxon>
        <taxon>Pentapetalae</taxon>
        <taxon>asterids</taxon>
        <taxon>lamiids</taxon>
        <taxon>Lamiales</taxon>
        <taxon>Orobanchaceae</taxon>
        <taxon>Buchnereae</taxon>
        <taxon>Striga</taxon>
    </lineage>
</organism>
<evidence type="ECO:0000313" key="1">
    <source>
        <dbReference type="EMBL" id="GER53638.1"/>
    </source>
</evidence>
<dbReference type="EMBL" id="BKCP01010626">
    <property type="protein sequence ID" value="GER53638.1"/>
    <property type="molecule type" value="Genomic_DNA"/>
</dbReference>
<comment type="caution">
    <text evidence="1">The sequence shown here is derived from an EMBL/GenBank/DDBJ whole genome shotgun (WGS) entry which is preliminary data.</text>
</comment>
<protein>
    <submittedName>
        <fullName evidence="1">Fasciclin-like arabinogalactan protein</fullName>
    </submittedName>
</protein>